<dbReference type="STRING" id="43775.SAMN04489760_12111"/>
<protein>
    <recommendedName>
        <fullName evidence="3">DUF1460 domain-containing protein</fullName>
    </recommendedName>
</protein>
<dbReference type="Gene3D" id="1.10.3670.10">
    <property type="entry name" value="Putative xylanase like domain"/>
    <property type="match status" value="1"/>
</dbReference>
<keyword evidence="2" id="KW-1185">Reference proteome</keyword>
<organism evidence="1 2">
    <name type="scientific">Syntrophus gentianae</name>
    <dbReference type="NCBI Taxonomy" id="43775"/>
    <lineage>
        <taxon>Bacteria</taxon>
        <taxon>Pseudomonadati</taxon>
        <taxon>Thermodesulfobacteriota</taxon>
        <taxon>Syntrophia</taxon>
        <taxon>Syntrophales</taxon>
        <taxon>Syntrophaceae</taxon>
        <taxon>Syntrophus</taxon>
    </lineage>
</organism>
<name>A0A1H7Z8I6_9BACT</name>
<dbReference type="Pfam" id="PF07313">
    <property type="entry name" value="AmiA-like"/>
    <property type="match status" value="1"/>
</dbReference>
<reference evidence="1 2" key="1">
    <citation type="submission" date="2016-10" db="EMBL/GenBank/DDBJ databases">
        <authorList>
            <person name="de Groot N.N."/>
        </authorList>
    </citation>
    <scope>NUCLEOTIDE SEQUENCE [LARGE SCALE GENOMIC DNA]</scope>
    <source>
        <strain evidence="1 2">DSM 8423</strain>
    </source>
</reference>
<dbReference type="Gene3D" id="2.30.260.10">
    <property type="entry name" value="putative xylanase like domain"/>
    <property type="match status" value="1"/>
</dbReference>
<evidence type="ECO:0000313" key="2">
    <source>
        <dbReference type="Proteomes" id="UP000198744"/>
    </source>
</evidence>
<dbReference type="InterPro" id="IPR038765">
    <property type="entry name" value="Papain-like_cys_pep_sf"/>
</dbReference>
<dbReference type="AlphaFoldDB" id="A0A1H7Z8I6"/>
<proteinExistence type="predicted"/>
<dbReference type="Proteomes" id="UP000198744">
    <property type="component" value="Unassembled WGS sequence"/>
</dbReference>
<gene>
    <name evidence="1" type="ORF">SAMN04489760_12111</name>
</gene>
<accession>A0A1H7Z8I6</accession>
<sequence length="327" mass="37357">MSSKNRRQEKFSLAPVQEKLKVETKLDCVRQIQRDNRSMLLPDRLNSDRLRVFKKETMKDRAKREEDILHAPEDPVLFRKIIENLVCLQAKGLSPGAGVAAAGLAFLGRPYGTNTLEREGPERLILNLRELDCFTFLENAVALERLVRTGATDFADYAAALKRLRYRKGILDGYASRLHYFSDWLGDAEAKGFVRIMTKALGGQHLEKSISYMTHHRESFPALEAAETFRQMREIEERITSELNDFLPREKLREIEDQIQDGDLLAITTSVDGLDVAHVGIALRQRRRVHLLHASRLAGEVLISPETLYGYLRKKKERTGVMVARVT</sequence>
<dbReference type="EMBL" id="FOBS01000021">
    <property type="protein sequence ID" value="SEM54541.1"/>
    <property type="molecule type" value="Genomic_DNA"/>
</dbReference>
<evidence type="ECO:0008006" key="3">
    <source>
        <dbReference type="Google" id="ProtNLM"/>
    </source>
</evidence>
<dbReference type="SUPFAM" id="SSF54001">
    <property type="entry name" value="Cysteine proteinases"/>
    <property type="match status" value="1"/>
</dbReference>
<dbReference type="InterPro" id="IPR010846">
    <property type="entry name" value="AmiA-like"/>
</dbReference>
<evidence type="ECO:0000313" key="1">
    <source>
        <dbReference type="EMBL" id="SEM54541.1"/>
    </source>
</evidence>